<evidence type="ECO:0000313" key="10">
    <source>
        <dbReference type="Proteomes" id="UP000054870"/>
    </source>
</evidence>
<feature type="transmembrane region" description="Helical" evidence="7">
    <location>
        <begin position="91"/>
        <end position="109"/>
    </location>
</feature>
<dbReference type="PANTHER" id="PTHR43045:SF1">
    <property type="entry name" value="SHIKIMATE TRANSPORTER"/>
    <property type="match status" value="1"/>
</dbReference>
<dbReference type="AlphaFoldDB" id="A0A158BLZ5"/>
<feature type="domain" description="Major facilitator superfamily (MFS) profile" evidence="8">
    <location>
        <begin position="18"/>
        <end position="432"/>
    </location>
</feature>
<dbReference type="InterPro" id="IPR005829">
    <property type="entry name" value="Sugar_transporter_CS"/>
</dbReference>
<dbReference type="InterPro" id="IPR020846">
    <property type="entry name" value="MFS_dom"/>
</dbReference>
<evidence type="ECO:0000256" key="7">
    <source>
        <dbReference type="SAM" id="Phobius"/>
    </source>
</evidence>
<keyword evidence="10" id="KW-1185">Reference proteome</keyword>
<dbReference type="OrthoDB" id="6766492at2"/>
<evidence type="ECO:0000256" key="5">
    <source>
        <dbReference type="ARBA" id="ARBA00022989"/>
    </source>
</evidence>
<protein>
    <submittedName>
        <fullName evidence="9">Major facilitator transporter</fullName>
    </submittedName>
</protein>
<keyword evidence="6 7" id="KW-0472">Membrane</keyword>
<dbReference type="PANTHER" id="PTHR43045">
    <property type="entry name" value="SHIKIMATE TRANSPORTER"/>
    <property type="match status" value="1"/>
</dbReference>
<feature type="transmembrane region" description="Helical" evidence="7">
    <location>
        <begin position="405"/>
        <end position="425"/>
    </location>
</feature>
<dbReference type="GO" id="GO:0005886">
    <property type="term" value="C:plasma membrane"/>
    <property type="evidence" value="ECO:0007669"/>
    <property type="project" value="UniProtKB-SubCell"/>
</dbReference>
<dbReference type="Pfam" id="PF07690">
    <property type="entry name" value="MFS_1"/>
    <property type="match status" value="1"/>
</dbReference>
<evidence type="ECO:0000259" key="8">
    <source>
        <dbReference type="PROSITE" id="PS50850"/>
    </source>
</evidence>
<evidence type="ECO:0000256" key="2">
    <source>
        <dbReference type="ARBA" id="ARBA00022448"/>
    </source>
</evidence>
<dbReference type="SUPFAM" id="SSF103473">
    <property type="entry name" value="MFS general substrate transporter"/>
    <property type="match status" value="1"/>
</dbReference>
<feature type="transmembrane region" description="Helical" evidence="7">
    <location>
        <begin position="156"/>
        <end position="179"/>
    </location>
</feature>
<keyword evidence="2" id="KW-0813">Transport</keyword>
<dbReference type="Gene3D" id="1.20.1250.20">
    <property type="entry name" value="MFS general substrate transporter like domains"/>
    <property type="match status" value="2"/>
</dbReference>
<proteinExistence type="predicted"/>
<feature type="transmembrane region" description="Helical" evidence="7">
    <location>
        <begin position="115"/>
        <end position="135"/>
    </location>
</feature>
<evidence type="ECO:0000313" key="9">
    <source>
        <dbReference type="EMBL" id="SAK71078.1"/>
    </source>
</evidence>
<dbReference type="GO" id="GO:0022857">
    <property type="term" value="F:transmembrane transporter activity"/>
    <property type="evidence" value="ECO:0007669"/>
    <property type="project" value="InterPro"/>
</dbReference>
<dbReference type="PROSITE" id="PS50850">
    <property type="entry name" value="MFS"/>
    <property type="match status" value="1"/>
</dbReference>
<dbReference type="RefSeq" id="WP_061125525.1">
    <property type="nucleotide sequence ID" value="NZ_FCOF02000016.1"/>
</dbReference>
<feature type="transmembrane region" description="Helical" evidence="7">
    <location>
        <begin position="191"/>
        <end position="210"/>
    </location>
</feature>
<keyword evidence="4 7" id="KW-0812">Transmembrane</keyword>
<keyword evidence="5 7" id="KW-1133">Transmembrane helix</keyword>
<evidence type="ECO:0000256" key="1">
    <source>
        <dbReference type="ARBA" id="ARBA00004651"/>
    </source>
</evidence>
<comment type="caution">
    <text evidence="9">The sequence shown here is derived from an EMBL/GenBank/DDBJ whole genome shotgun (WGS) entry which is preliminary data.</text>
</comment>
<keyword evidence="3" id="KW-1003">Cell membrane</keyword>
<accession>A0A158BLZ5</accession>
<dbReference type="CDD" id="cd17369">
    <property type="entry name" value="MFS_ShiA_like"/>
    <property type="match status" value="1"/>
</dbReference>
<gene>
    <name evidence="9" type="ORF">AWB75_03682</name>
</gene>
<evidence type="ECO:0000256" key="6">
    <source>
        <dbReference type="ARBA" id="ARBA00023136"/>
    </source>
</evidence>
<feature type="transmembrane region" description="Helical" evidence="7">
    <location>
        <begin position="376"/>
        <end position="399"/>
    </location>
</feature>
<dbReference type="FunFam" id="1.20.1250.20:FF:000001">
    <property type="entry name" value="Dicarboxylate MFS transporter"/>
    <property type="match status" value="1"/>
</dbReference>
<feature type="transmembrane region" description="Helical" evidence="7">
    <location>
        <begin position="282"/>
        <end position="302"/>
    </location>
</feature>
<feature type="transmembrane region" description="Helical" evidence="7">
    <location>
        <begin position="248"/>
        <end position="270"/>
    </location>
</feature>
<dbReference type="PROSITE" id="PS00216">
    <property type="entry name" value="SUGAR_TRANSPORT_1"/>
    <property type="match status" value="1"/>
</dbReference>
<name>A0A158BLZ5_9BURK</name>
<feature type="transmembrane region" description="Helical" evidence="7">
    <location>
        <begin position="314"/>
        <end position="331"/>
    </location>
</feature>
<feature type="transmembrane region" description="Helical" evidence="7">
    <location>
        <begin position="20"/>
        <end position="44"/>
    </location>
</feature>
<organism evidence="9 10">
    <name type="scientific">Caballeronia catudaia</name>
    <dbReference type="NCBI Taxonomy" id="1777136"/>
    <lineage>
        <taxon>Bacteria</taxon>
        <taxon>Pseudomonadati</taxon>
        <taxon>Pseudomonadota</taxon>
        <taxon>Betaproteobacteria</taxon>
        <taxon>Burkholderiales</taxon>
        <taxon>Burkholderiaceae</taxon>
        <taxon>Caballeronia</taxon>
    </lineage>
</organism>
<evidence type="ECO:0000256" key="4">
    <source>
        <dbReference type="ARBA" id="ARBA00022692"/>
    </source>
</evidence>
<reference evidence="9" key="1">
    <citation type="submission" date="2016-01" db="EMBL/GenBank/DDBJ databases">
        <authorList>
            <person name="Peeters C."/>
        </authorList>
    </citation>
    <scope>NUCLEOTIDE SEQUENCE [LARGE SCALE GENOMIC DNA]</scope>
    <source>
        <strain evidence="9">LMG 29318</strain>
    </source>
</reference>
<dbReference type="EMBL" id="FCOF02000016">
    <property type="protein sequence ID" value="SAK71078.1"/>
    <property type="molecule type" value="Genomic_DNA"/>
</dbReference>
<dbReference type="Proteomes" id="UP000054870">
    <property type="component" value="Unassembled WGS sequence"/>
</dbReference>
<comment type="subcellular location">
    <subcellularLocation>
        <location evidence="1">Cell membrane</location>
        <topology evidence="1">Multi-pass membrane protein</topology>
    </subcellularLocation>
</comment>
<evidence type="ECO:0000256" key="3">
    <source>
        <dbReference type="ARBA" id="ARBA00022475"/>
    </source>
</evidence>
<feature type="transmembrane region" description="Helical" evidence="7">
    <location>
        <begin position="337"/>
        <end position="355"/>
    </location>
</feature>
<feature type="transmembrane region" description="Helical" evidence="7">
    <location>
        <begin position="56"/>
        <end position="79"/>
    </location>
</feature>
<dbReference type="InterPro" id="IPR036259">
    <property type="entry name" value="MFS_trans_sf"/>
</dbReference>
<dbReference type="InterPro" id="IPR011701">
    <property type="entry name" value="MFS"/>
</dbReference>
<sequence>MNGSTSVESHRQRQSKIAAASGWIGSALEYYDFFIYATAASLLFPQLFFPSGNPTVAIIASLATFGVGYVARPIGAMVLGHVGDRHGRKTVLIFCMFLMGVSTMGVGLLPTYHQVGIWAPLLLVVLRLIQGFAVAGEVSGASSMILEHAPFGRRGYFASFTLQGVQAGQLLAAAVFLPLAHFLPKDQFASWGWRIPFLLSFVVIIMGYIIRRQVDETPAFREEQAHGEVPSSPVVEVLGQSWDDVLRVVCMALVAVIALLATVFGAAYAVQPAYGIGFPVGVFLWIPVLGNICSVILIPFVGNLSDKIGRRPPVLAGVLSAGLLSFGYLYAISIHNLWLTIILSVLMWGIAYQGFNGVFPSLFPELFRTRVRVTGMAIGQNVGTTLAALTPTLFVAVAPPGTANIPLKIGFLTFGICLVAAFAAFTTRETYRIRLDDLGDRDAVPVPKAEYERMRGEAMAGRIDPVDARDLANQARS</sequence>